<dbReference type="InterPro" id="IPR015424">
    <property type="entry name" value="PyrdxlP-dep_Trfase"/>
</dbReference>
<proteinExistence type="inferred from homology"/>
<dbReference type="Gene3D" id="3.40.640.10">
    <property type="entry name" value="Type I PLP-dependent aspartate aminotransferase-like (Major domain)"/>
    <property type="match status" value="1"/>
</dbReference>
<dbReference type="InterPro" id="IPR004838">
    <property type="entry name" value="NHTrfase_class1_PyrdxlP-BS"/>
</dbReference>
<dbReference type="SUPFAM" id="SSF53383">
    <property type="entry name" value="PLP-dependent transferases"/>
    <property type="match status" value="1"/>
</dbReference>
<reference evidence="8 9" key="1">
    <citation type="submission" date="2019-03" db="EMBL/GenBank/DDBJ databases">
        <title>Nitrincola sp. nov. isolated from an Indian soda lake.</title>
        <authorList>
            <person name="Joshi A."/>
            <person name="Thite S.V."/>
            <person name="Joseph N."/>
            <person name="Dhotre D."/>
            <person name="Moorthy M."/>
            <person name="Shouche Y.S."/>
        </authorList>
    </citation>
    <scope>NUCLEOTIDE SEQUENCE [LARGE SCALE GENOMIC DNA]</scope>
    <source>
        <strain evidence="8 9">MEB193</strain>
    </source>
</reference>
<dbReference type="PROSITE" id="PS00105">
    <property type="entry name" value="AA_TRANSFER_CLASS_1"/>
    <property type="match status" value="1"/>
</dbReference>
<dbReference type="InterPro" id="IPR050596">
    <property type="entry name" value="AspAT/PAT-like"/>
</dbReference>
<accession>A0A5A9W0B7</accession>
<dbReference type="EMBL" id="SMRS01000010">
    <property type="protein sequence ID" value="KAA0873659.1"/>
    <property type="molecule type" value="Genomic_DNA"/>
</dbReference>
<comment type="caution">
    <text evidence="8">The sequence shown here is derived from an EMBL/GenBank/DDBJ whole genome shotgun (WGS) entry which is preliminary data.</text>
</comment>
<comment type="cofactor">
    <cofactor evidence="1 6">
        <name>pyridoxal 5'-phosphate</name>
        <dbReference type="ChEBI" id="CHEBI:597326"/>
    </cofactor>
</comment>
<dbReference type="InterPro" id="IPR015421">
    <property type="entry name" value="PyrdxlP-dep_Trfase_major"/>
</dbReference>
<dbReference type="Proteomes" id="UP000325302">
    <property type="component" value="Unassembled WGS sequence"/>
</dbReference>
<sequence>MRLKASQRCAEVESFKVMDLLKRAGELEAQGFKVLHLEVGEPDFPTVPEVISAAQEALRADCTGYTPAAGLPQLRQAIAEFYAQHYRVQIAPEQVLVTPGASGALLLAFSWLTDVGDEVLMADPGYPCNRQFLRVLGAKAQTLATGPETAFQLTAKMIKEAWHEKTVGVLLASPSNPTGTLVSSEEMQQIAAEVAARGGQLLVDEIYQGLTYGVEAHTVLSEVPEAIVINSFSKYFGMTGWRLGWLIAPQSIVLEMEKLAQNLFISPPTVAQYAALAAFSETALACFEQRRHAFAARRDYLLAGLKRLGFQVPAVPEGAFYIYADASALTDDSFAFAWELLETCQVAITPGADFGLHQAGRYLRFAYTQEIEIIEEALQRLQVFLAQR</sequence>
<evidence type="ECO:0000256" key="6">
    <source>
        <dbReference type="RuleBase" id="RU000481"/>
    </source>
</evidence>
<comment type="similarity">
    <text evidence="2 6">Belongs to the class-I pyridoxal-phosphate-dependent aminotransferase family.</text>
</comment>
<name>A0A5A9W0B7_9GAMM</name>
<evidence type="ECO:0000256" key="3">
    <source>
        <dbReference type="ARBA" id="ARBA00022576"/>
    </source>
</evidence>
<keyword evidence="9" id="KW-1185">Reference proteome</keyword>
<dbReference type="PANTHER" id="PTHR46383:SF2">
    <property type="entry name" value="AMINOTRANSFERASE"/>
    <property type="match status" value="1"/>
</dbReference>
<dbReference type="NCBIfam" id="NF006514">
    <property type="entry name" value="PRK08960.1"/>
    <property type="match status" value="1"/>
</dbReference>
<keyword evidence="3 6" id="KW-0032">Aminotransferase</keyword>
<organism evidence="8 9">
    <name type="scientific">Nitrincola tapanii</name>
    <dbReference type="NCBI Taxonomy" id="1708751"/>
    <lineage>
        <taxon>Bacteria</taxon>
        <taxon>Pseudomonadati</taxon>
        <taxon>Pseudomonadota</taxon>
        <taxon>Gammaproteobacteria</taxon>
        <taxon>Oceanospirillales</taxon>
        <taxon>Oceanospirillaceae</taxon>
        <taxon>Nitrincola</taxon>
    </lineage>
</organism>
<evidence type="ECO:0000256" key="4">
    <source>
        <dbReference type="ARBA" id="ARBA00022679"/>
    </source>
</evidence>
<dbReference type="RefSeq" id="WP_149391771.1">
    <property type="nucleotide sequence ID" value="NZ_SMRS01000010.1"/>
</dbReference>
<dbReference type="GO" id="GO:0030170">
    <property type="term" value="F:pyridoxal phosphate binding"/>
    <property type="evidence" value="ECO:0007669"/>
    <property type="project" value="InterPro"/>
</dbReference>
<evidence type="ECO:0000313" key="8">
    <source>
        <dbReference type="EMBL" id="KAA0873659.1"/>
    </source>
</evidence>
<dbReference type="PANTHER" id="PTHR46383">
    <property type="entry name" value="ASPARTATE AMINOTRANSFERASE"/>
    <property type="match status" value="1"/>
</dbReference>
<dbReference type="OrthoDB" id="9763453at2"/>
<dbReference type="GO" id="GO:0006520">
    <property type="term" value="P:amino acid metabolic process"/>
    <property type="evidence" value="ECO:0007669"/>
    <property type="project" value="InterPro"/>
</dbReference>
<evidence type="ECO:0000256" key="5">
    <source>
        <dbReference type="ARBA" id="ARBA00022898"/>
    </source>
</evidence>
<dbReference type="CDD" id="cd00609">
    <property type="entry name" value="AAT_like"/>
    <property type="match status" value="1"/>
</dbReference>
<dbReference type="GO" id="GO:0008483">
    <property type="term" value="F:transaminase activity"/>
    <property type="evidence" value="ECO:0007669"/>
    <property type="project" value="UniProtKB-KW"/>
</dbReference>
<dbReference type="EC" id="2.6.1.-" evidence="6"/>
<gene>
    <name evidence="8" type="ORF">E1H14_12225</name>
</gene>
<evidence type="ECO:0000256" key="1">
    <source>
        <dbReference type="ARBA" id="ARBA00001933"/>
    </source>
</evidence>
<protein>
    <recommendedName>
        <fullName evidence="6">Aminotransferase</fullName>
        <ecNumber evidence="6">2.6.1.-</ecNumber>
    </recommendedName>
</protein>
<keyword evidence="5" id="KW-0663">Pyridoxal phosphate</keyword>
<dbReference type="Pfam" id="PF00155">
    <property type="entry name" value="Aminotran_1_2"/>
    <property type="match status" value="1"/>
</dbReference>
<dbReference type="AlphaFoldDB" id="A0A5A9W0B7"/>
<keyword evidence="4 6" id="KW-0808">Transferase</keyword>
<evidence type="ECO:0000259" key="7">
    <source>
        <dbReference type="Pfam" id="PF00155"/>
    </source>
</evidence>
<dbReference type="InterPro" id="IPR004839">
    <property type="entry name" value="Aminotransferase_I/II_large"/>
</dbReference>
<evidence type="ECO:0000313" key="9">
    <source>
        <dbReference type="Proteomes" id="UP000325302"/>
    </source>
</evidence>
<evidence type="ECO:0000256" key="2">
    <source>
        <dbReference type="ARBA" id="ARBA00007441"/>
    </source>
</evidence>
<feature type="domain" description="Aminotransferase class I/classII large" evidence="7">
    <location>
        <begin position="34"/>
        <end position="381"/>
    </location>
</feature>